<feature type="domain" description="CN hydrolase" evidence="2">
    <location>
        <begin position="6"/>
        <end position="249"/>
    </location>
</feature>
<protein>
    <submittedName>
        <fullName evidence="3">Putative amidohydrolase</fullName>
    </submittedName>
</protein>
<dbReference type="Proteomes" id="UP000823588">
    <property type="component" value="Unassembled WGS sequence"/>
</dbReference>
<organism evidence="3 4">
    <name type="scientific">Halorubrum alkaliphilum</name>
    <dbReference type="NCBI Taxonomy" id="261290"/>
    <lineage>
        <taxon>Archaea</taxon>
        <taxon>Methanobacteriati</taxon>
        <taxon>Methanobacteriota</taxon>
        <taxon>Stenosarchaea group</taxon>
        <taxon>Halobacteria</taxon>
        <taxon>Halobacteriales</taxon>
        <taxon>Haloferacaceae</taxon>
        <taxon>Halorubrum</taxon>
    </lineage>
</organism>
<reference evidence="3" key="1">
    <citation type="submission" date="2021-03" db="EMBL/GenBank/DDBJ databases">
        <title>Genomic Encyclopedia of Type Strains, Phase IV (KMG-IV): sequencing the most valuable type-strain genomes for metagenomic binning, comparative biology and taxonomic classification.</title>
        <authorList>
            <person name="Goeker M."/>
        </authorList>
    </citation>
    <scope>NUCLEOTIDE SEQUENCE</scope>
    <source>
        <strain evidence="3">DSM 23564</strain>
    </source>
</reference>
<dbReference type="EMBL" id="JAGGKQ010000020">
    <property type="protein sequence ID" value="MBP1923377.1"/>
    <property type="molecule type" value="Genomic_DNA"/>
</dbReference>
<comment type="caution">
    <text evidence="3">The sequence shown here is derived from an EMBL/GenBank/DDBJ whole genome shotgun (WGS) entry which is preliminary data.</text>
</comment>
<dbReference type="PANTHER" id="PTHR23088">
    <property type="entry name" value="NITRILASE-RELATED"/>
    <property type="match status" value="1"/>
</dbReference>
<dbReference type="AlphaFoldDB" id="A0A8T4GI44"/>
<proteinExistence type="predicted"/>
<evidence type="ECO:0000259" key="2">
    <source>
        <dbReference type="PROSITE" id="PS50263"/>
    </source>
</evidence>
<evidence type="ECO:0000313" key="4">
    <source>
        <dbReference type="Proteomes" id="UP000823588"/>
    </source>
</evidence>
<sequence>MADSHPTVAAVQMAIDDLAVERNVDRLRERVVGLPDRVDVAVCPEHALTGFLDDDRLGDIALPRSDALDRLAAIASEANADLVAGYVEDGGDGGLYNATAYVPSNADDTAVYRKQHLWGGERERLTPGNERVVVETPAGPAGLLTCYDLNFVAESAWFTERAVDALFVPGAWPAAHAANWRLLLRARALDGVRWVVGAGRTGRSGDEADPGRDGGETEYAGTSLVVRPDGRVAAALGHEERDLVATLDRSLLERQRELVGSVSTDTKF</sequence>
<dbReference type="SUPFAM" id="SSF56317">
    <property type="entry name" value="Carbon-nitrogen hydrolase"/>
    <property type="match status" value="1"/>
</dbReference>
<dbReference type="RefSeq" id="WP_209486270.1">
    <property type="nucleotide sequence ID" value="NZ_JAGGKQ010000020.1"/>
</dbReference>
<dbReference type="Pfam" id="PF00795">
    <property type="entry name" value="CN_hydrolase"/>
    <property type="match status" value="1"/>
</dbReference>
<evidence type="ECO:0000256" key="1">
    <source>
        <dbReference type="SAM" id="MobiDB-lite"/>
    </source>
</evidence>
<accession>A0A8T4GI44</accession>
<gene>
    <name evidence="3" type="ORF">J2751_002419</name>
</gene>
<feature type="compositionally biased region" description="Basic and acidic residues" evidence="1">
    <location>
        <begin position="203"/>
        <end position="215"/>
    </location>
</feature>
<dbReference type="PROSITE" id="PS50263">
    <property type="entry name" value="CN_HYDROLASE"/>
    <property type="match status" value="1"/>
</dbReference>
<feature type="region of interest" description="Disordered" evidence="1">
    <location>
        <begin position="200"/>
        <end position="219"/>
    </location>
</feature>
<dbReference type="InterPro" id="IPR003010">
    <property type="entry name" value="C-N_Hydrolase"/>
</dbReference>
<dbReference type="Gene3D" id="3.60.110.10">
    <property type="entry name" value="Carbon-nitrogen hydrolase"/>
    <property type="match status" value="1"/>
</dbReference>
<dbReference type="OrthoDB" id="39312at2157"/>
<dbReference type="InterPro" id="IPR036526">
    <property type="entry name" value="C-N_Hydrolase_sf"/>
</dbReference>
<dbReference type="PANTHER" id="PTHR23088:SF27">
    <property type="entry name" value="DEAMINATED GLUTATHIONE AMIDASE"/>
    <property type="match status" value="1"/>
</dbReference>
<name>A0A8T4GI44_9EURY</name>
<keyword evidence="4" id="KW-1185">Reference proteome</keyword>
<evidence type="ECO:0000313" key="3">
    <source>
        <dbReference type="EMBL" id="MBP1923377.1"/>
    </source>
</evidence>